<accession>A0AAN7Z7Y6</accession>
<comment type="caution">
    <text evidence="1">The sequence shown here is derived from an EMBL/GenBank/DDBJ whole genome shotgun (WGS) entry which is preliminary data.</text>
</comment>
<organism evidence="1 2">
    <name type="scientific">Xylaria bambusicola</name>
    <dbReference type="NCBI Taxonomy" id="326684"/>
    <lineage>
        <taxon>Eukaryota</taxon>
        <taxon>Fungi</taxon>
        <taxon>Dikarya</taxon>
        <taxon>Ascomycota</taxon>
        <taxon>Pezizomycotina</taxon>
        <taxon>Sordariomycetes</taxon>
        <taxon>Xylariomycetidae</taxon>
        <taxon>Xylariales</taxon>
        <taxon>Xylariaceae</taxon>
        <taxon>Xylaria</taxon>
    </lineage>
</organism>
<evidence type="ECO:0000313" key="1">
    <source>
        <dbReference type="EMBL" id="KAK5633872.1"/>
    </source>
</evidence>
<protein>
    <submittedName>
        <fullName evidence="1">Uncharacterized protein</fullName>
    </submittedName>
</protein>
<keyword evidence="2" id="KW-1185">Reference proteome</keyword>
<evidence type="ECO:0000313" key="2">
    <source>
        <dbReference type="Proteomes" id="UP001305414"/>
    </source>
</evidence>
<gene>
    <name evidence="1" type="ORF">RRF57_009586</name>
</gene>
<name>A0AAN7Z7Y6_9PEZI</name>
<dbReference type="EMBL" id="JAWHQM010000036">
    <property type="protein sequence ID" value="KAK5633872.1"/>
    <property type="molecule type" value="Genomic_DNA"/>
</dbReference>
<dbReference type="Proteomes" id="UP001305414">
    <property type="component" value="Unassembled WGS sequence"/>
</dbReference>
<reference evidence="1 2" key="1">
    <citation type="submission" date="2023-10" db="EMBL/GenBank/DDBJ databases">
        <title>Draft genome sequence of Xylaria bambusicola isolate GMP-LS, the root and basal stem rot pathogen of sugarcane in Indonesia.</title>
        <authorList>
            <person name="Selvaraj P."/>
            <person name="Muralishankar V."/>
            <person name="Muruganantham S."/>
            <person name="Sp S."/>
            <person name="Haryani S."/>
            <person name="Lau K.J.X."/>
            <person name="Naqvi N.I."/>
        </authorList>
    </citation>
    <scope>NUCLEOTIDE SEQUENCE [LARGE SCALE GENOMIC DNA]</scope>
    <source>
        <strain evidence="1">GMP-LS</strain>
    </source>
</reference>
<sequence length="160" mass="18546">MERIPRPPLILLILWLSYNKMRRLLSLEAFLVDERQDRAPNRRRQRGATYQIPVTATKHKLPVTHRPDIRVGSAEPVVHALLDVRKVAVERELAVAIERQRLAHRVHVPVHLRRLVRRLREDVAKASTAGEPRRRHLVQLLIRRLGCAVREPIPLGAADR</sequence>
<dbReference type="AlphaFoldDB" id="A0AAN7Z7Y6"/>
<proteinExistence type="predicted"/>